<dbReference type="RefSeq" id="WP_246383887.1">
    <property type="nucleotide sequence ID" value="NZ_BAAACU010000022.1"/>
</dbReference>
<dbReference type="InterPro" id="IPR014913">
    <property type="entry name" value="YppE-like"/>
</dbReference>
<dbReference type="Pfam" id="PF08807">
    <property type="entry name" value="DUF1798"/>
    <property type="match status" value="1"/>
</dbReference>
<evidence type="ECO:0000313" key="1">
    <source>
        <dbReference type="EMBL" id="MBB6511615.1"/>
    </source>
</evidence>
<dbReference type="AlphaFoldDB" id="A0A841RK92"/>
<dbReference type="InterPro" id="IPR023351">
    <property type="entry name" value="YppE-like_sf"/>
</dbReference>
<accession>A0A841RK92</accession>
<proteinExistence type="predicted"/>
<reference evidence="1 2" key="1">
    <citation type="submission" date="2020-08" db="EMBL/GenBank/DDBJ databases">
        <title>Genomic Encyclopedia of Type Strains, Phase IV (KMG-IV): sequencing the most valuable type-strain genomes for metagenomic binning, comparative biology and taxonomic classification.</title>
        <authorList>
            <person name="Goeker M."/>
        </authorList>
    </citation>
    <scope>NUCLEOTIDE SEQUENCE [LARGE SCALE GENOMIC DNA]</scope>
    <source>
        <strain evidence="1 2">DSM 11805</strain>
    </source>
</reference>
<name>A0A841RK92_9BACI</name>
<evidence type="ECO:0008006" key="3">
    <source>
        <dbReference type="Google" id="ProtNLM"/>
    </source>
</evidence>
<keyword evidence="2" id="KW-1185">Reference proteome</keyword>
<dbReference type="SUPFAM" id="SSF140415">
    <property type="entry name" value="YppE-like"/>
    <property type="match status" value="1"/>
</dbReference>
<protein>
    <recommendedName>
        <fullName evidence="3">DUF1798 family protein</fullName>
    </recommendedName>
</protein>
<sequence>MLTLIEDCKNRYENNEKPENRRDMDFFEYVKKETEKPFEQIEQWGKESMEFVKNREVSVHPQQIDSTLENLRLVILHSYYIDARLRRYMNLHTSIKYVLEQLLKDMNKLKSEAE</sequence>
<evidence type="ECO:0000313" key="2">
    <source>
        <dbReference type="Proteomes" id="UP000572212"/>
    </source>
</evidence>
<dbReference type="EMBL" id="JACHON010000001">
    <property type="protein sequence ID" value="MBB6511615.1"/>
    <property type="molecule type" value="Genomic_DNA"/>
</dbReference>
<gene>
    <name evidence="1" type="ORF">GGQ92_000382</name>
</gene>
<organism evidence="1 2">
    <name type="scientific">Gracilibacillus halotolerans</name>
    <dbReference type="NCBI Taxonomy" id="74386"/>
    <lineage>
        <taxon>Bacteria</taxon>
        <taxon>Bacillati</taxon>
        <taxon>Bacillota</taxon>
        <taxon>Bacilli</taxon>
        <taxon>Bacillales</taxon>
        <taxon>Bacillaceae</taxon>
        <taxon>Gracilibacillus</taxon>
    </lineage>
</organism>
<dbReference type="Gene3D" id="1.20.120.440">
    <property type="entry name" value="YppE-like"/>
    <property type="match status" value="1"/>
</dbReference>
<comment type="caution">
    <text evidence="1">The sequence shown here is derived from an EMBL/GenBank/DDBJ whole genome shotgun (WGS) entry which is preliminary data.</text>
</comment>
<dbReference type="Proteomes" id="UP000572212">
    <property type="component" value="Unassembled WGS sequence"/>
</dbReference>